<dbReference type="InterPro" id="IPR052763">
    <property type="entry name" value="DnaJ_C4"/>
</dbReference>
<dbReference type="SUPFAM" id="SSF46565">
    <property type="entry name" value="Chaperone J-domain"/>
    <property type="match status" value="1"/>
</dbReference>
<sequence length="211" mass="24521">MNNICILRITFRIVRLGFKDTSKRCQSTKQKLSTHYDVLNLKPGCTKKEIRNSFIKLSKLTHPDVCGSSSNDRFISINAAYNVLIDENKKKIYDQSLMRTSTNTYNNYSNIVYYPPCQNRKSWRDDSENYWLSSNITIAAVCFSILIIGSVIRYIGVKKSVSVRSMLMDESDDRLIFLEKQKLMKTNKTNAELIEIFEKNILKEYGQVKKK</sequence>
<name>A0A5E4NFF9_9HEMI</name>
<dbReference type="CDD" id="cd06257">
    <property type="entry name" value="DnaJ"/>
    <property type="match status" value="1"/>
</dbReference>
<evidence type="ECO:0000259" key="2">
    <source>
        <dbReference type="PROSITE" id="PS50076"/>
    </source>
</evidence>
<evidence type="ECO:0000313" key="3">
    <source>
        <dbReference type="EMBL" id="VVC43651.1"/>
    </source>
</evidence>
<dbReference type="InterPro" id="IPR036869">
    <property type="entry name" value="J_dom_sf"/>
</dbReference>
<dbReference type="EMBL" id="CABPRJ010002371">
    <property type="protein sequence ID" value="VVC43651.1"/>
    <property type="molecule type" value="Genomic_DNA"/>
</dbReference>
<dbReference type="SMART" id="SM00271">
    <property type="entry name" value="DnaJ"/>
    <property type="match status" value="1"/>
</dbReference>
<dbReference type="Proteomes" id="UP000325440">
    <property type="component" value="Unassembled WGS sequence"/>
</dbReference>
<keyword evidence="1" id="KW-0812">Transmembrane</keyword>
<gene>
    <name evidence="3" type="ORF">CINCED_3A001881</name>
</gene>
<evidence type="ECO:0000256" key="1">
    <source>
        <dbReference type="SAM" id="Phobius"/>
    </source>
</evidence>
<keyword evidence="4" id="KW-1185">Reference proteome</keyword>
<feature type="domain" description="J" evidence="2">
    <location>
        <begin position="34"/>
        <end position="97"/>
    </location>
</feature>
<dbReference type="Pfam" id="PF00226">
    <property type="entry name" value="DnaJ"/>
    <property type="match status" value="1"/>
</dbReference>
<dbReference type="PRINTS" id="PR00625">
    <property type="entry name" value="JDOMAIN"/>
</dbReference>
<dbReference type="PROSITE" id="PS00636">
    <property type="entry name" value="DNAJ_1"/>
    <property type="match status" value="1"/>
</dbReference>
<evidence type="ECO:0000313" key="4">
    <source>
        <dbReference type="Proteomes" id="UP000325440"/>
    </source>
</evidence>
<dbReference type="PANTHER" id="PTHR44825:SF1">
    <property type="entry name" value="DNAJ HOMOLOG SUBFAMILY C MEMBER 4"/>
    <property type="match status" value="1"/>
</dbReference>
<dbReference type="PROSITE" id="PS50076">
    <property type="entry name" value="DNAJ_2"/>
    <property type="match status" value="1"/>
</dbReference>
<organism evidence="3 4">
    <name type="scientific">Cinara cedri</name>
    <dbReference type="NCBI Taxonomy" id="506608"/>
    <lineage>
        <taxon>Eukaryota</taxon>
        <taxon>Metazoa</taxon>
        <taxon>Ecdysozoa</taxon>
        <taxon>Arthropoda</taxon>
        <taxon>Hexapoda</taxon>
        <taxon>Insecta</taxon>
        <taxon>Pterygota</taxon>
        <taxon>Neoptera</taxon>
        <taxon>Paraneoptera</taxon>
        <taxon>Hemiptera</taxon>
        <taxon>Sternorrhyncha</taxon>
        <taxon>Aphidomorpha</taxon>
        <taxon>Aphidoidea</taxon>
        <taxon>Aphididae</taxon>
        <taxon>Lachninae</taxon>
        <taxon>Cinara</taxon>
    </lineage>
</organism>
<dbReference type="OrthoDB" id="445556at2759"/>
<protein>
    <submittedName>
        <fullName evidence="3">DnaJ domain, conserved site,DnaJ domain</fullName>
    </submittedName>
</protein>
<dbReference type="Gene3D" id="1.10.287.110">
    <property type="entry name" value="DnaJ domain"/>
    <property type="match status" value="1"/>
</dbReference>
<feature type="transmembrane region" description="Helical" evidence="1">
    <location>
        <begin position="130"/>
        <end position="156"/>
    </location>
</feature>
<dbReference type="InterPro" id="IPR001623">
    <property type="entry name" value="DnaJ_domain"/>
</dbReference>
<keyword evidence="1" id="KW-0472">Membrane</keyword>
<reference evidence="3 4" key="1">
    <citation type="submission" date="2019-08" db="EMBL/GenBank/DDBJ databases">
        <authorList>
            <person name="Alioto T."/>
            <person name="Alioto T."/>
            <person name="Gomez Garrido J."/>
        </authorList>
    </citation>
    <scope>NUCLEOTIDE SEQUENCE [LARGE SCALE GENOMIC DNA]</scope>
</reference>
<accession>A0A5E4NFF9</accession>
<keyword evidence="1" id="KW-1133">Transmembrane helix</keyword>
<dbReference type="AlphaFoldDB" id="A0A5E4NFF9"/>
<proteinExistence type="predicted"/>
<dbReference type="InterPro" id="IPR018253">
    <property type="entry name" value="DnaJ_domain_CS"/>
</dbReference>
<dbReference type="PANTHER" id="PTHR44825">
    <property type="match status" value="1"/>
</dbReference>